<dbReference type="RefSeq" id="WP_022994099.1">
    <property type="nucleotide sequence ID" value="NZ_CBDDTQ010000001.1"/>
</dbReference>
<dbReference type="KEGG" id="axe:P40_04890"/>
<keyword evidence="1" id="KW-0378">Hydrolase</keyword>
<proteinExistence type="predicted"/>
<accession>A0A9Q3W220</accession>
<protein>
    <submittedName>
        <fullName evidence="1">Metal-dependent hydrolase</fullName>
    </submittedName>
</protein>
<evidence type="ECO:0000313" key="2">
    <source>
        <dbReference type="Proteomes" id="UP001107961"/>
    </source>
</evidence>
<name>A0A9Q3W220_9GAMM</name>
<dbReference type="PANTHER" id="PTHR39456:SF1">
    <property type="entry name" value="METAL-DEPENDENT HYDROLASE"/>
    <property type="match status" value="1"/>
</dbReference>
<reference evidence="1" key="1">
    <citation type="submission" date="2022-01" db="EMBL/GenBank/DDBJ databases">
        <authorList>
            <person name="Karlyshev A.V."/>
            <person name="Jaspars M."/>
        </authorList>
    </citation>
    <scope>NUCLEOTIDE SEQUENCE</scope>
    <source>
        <strain evidence="1">AGSA3-2</strain>
    </source>
</reference>
<dbReference type="InterPro" id="IPR016516">
    <property type="entry name" value="UCP07580"/>
</dbReference>
<dbReference type="Pfam" id="PF10118">
    <property type="entry name" value="Metal_hydrol"/>
    <property type="match status" value="1"/>
</dbReference>
<dbReference type="GO" id="GO:0016787">
    <property type="term" value="F:hydrolase activity"/>
    <property type="evidence" value="ECO:0007669"/>
    <property type="project" value="UniProtKB-KW"/>
</dbReference>
<evidence type="ECO:0000313" key="1">
    <source>
        <dbReference type="EMBL" id="MCE7507051.1"/>
    </source>
</evidence>
<gene>
    <name evidence="1" type="ORF">LZG35_00270</name>
</gene>
<dbReference type="AlphaFoldDB" id="A0A9Q3W220"/>
<organism evidence="1 2">
    <name type="scientific">Alloalcanivorax xenomutans</name>
    <dbReference type="NCBI Taxonomy" id="1094342"/>
    <lineage>
        <taxon>Bacteria</taxon>
        <taxon>Pseudomonadati</taxon>
        <taxon>Pseudomonadota</taxon>
        <taxon>Gammaproteobacteria</taxon>
        <taxon>Oceanospirillales</taxon>
        <taxon>Alcanivoracaceae</taxon>
        <taxon>Alloalcanivorax</taxon>
    </lineage>
</organism>
<keyword evidence="2" id="KW-1185">Reference proteome</keyword>
<dbReference type="Proteomes" id="UP001107961">
    <property type="component" value="Unassembled WGS sequence"/>
</dbReference>
<comment type="caution">
    <text evidence="1">The sequence shown here is derived from an EMBL/GenBank/DDBJ whole genome shotgun (WGS) entry which is preliminary data.</text>
</comment>
<dbReference type="PIRSF" id="PIRSF007580">
    <property type="entry name" value="UCP07580"/>
    <property type="match status" value="1"/>
</dbReference>
<sequence>MRLFSRRRSESRQPIKVRRMNFDFKGLEKAGYWYGDDPVATHLLNVLSITFPDGERFFVDAVRAFRDRVDDPQRQKDISGFIGQEAMHSLEHKAFNDLVAGQGYDALVERALNVTQKLLAGARKHLPPERQLAATAGLEHITAILADTILSHKDVIESMDPSVRPLWVWHAIEETEHKAVAFDLYQDVDGDYWQRQRAFLISTAYLITFTSYFTWQFLKQDGVHRQPLTLAKGLWRLFGYRGVISSTVPAWFRYLSPRFHPWDDDNTDLVAKWRDTLPEPAVSSVA</sequence>
<dbReference type="PANTHER" id="PTHR39456">
    <property type="entry name" value="METAL-DEPENDENT HYDROLASE"/>
    <property type="match status" value="1"/>
</dbReference>
<dbReference type="EMBL" id="JAJVKT010000001">
    <property type="protein sequence ID" value="MCE7507051.1"/>
    <property type="molecule type" value="Genomic_DNA"/>
</dbReference>